<accession>A0A964T2R2</accession>
<organism evidence="3 4">
    <name type="scientific">Propylenella binzhouense</name>
    <dbReference type="NCBI Taxonomy" id="2555902"/>
    <lineage>
        <taxon>Bacteria</taxon>
        <taxon>Pseudomonadati</taxon>
        <taxon>Pseudomonadota</taxon>
        <taxon>Alphaproteobacteria</taxon>
        <taxon>Hyphomicrobiales</taxon>
        <taxon>Propylenellaceae</taxon>
        <taxon>Propylenella</taxon>
    </lineage>
</organism>
<comment type="caution">
    <text evidence="3">The sequence shown here is derived from an EMBL/GenBank/DDBJ whole genome shotgun (WGS) entry which is preliminary data.</text>
</comment>
<dbReference type="GO" id="GO:0016627">
    <property type="term" value="F:oxidoreductase activity, acting on the CH-CH group of donors"/>
    <property type="evidence" value="ECO:0007669"/>
    <property type="project" value="InterPro"/>
</dbReference>
<evidence type="ECO:0000313" key="3">
    <source>
        <dbReference type="EMBL" id="MYZ46862.1"/>
    </source>
</evidence>
<keyword evidence="4" id="KW-1185">Reference proteome</keyword>
<reference evidence="3" key="1">
    <citation type="submission" date="2019-03" db="EMBL/GenBank/DDBJ databases">
        <title>Afifella sp. nov., isolated from activated sludge.</title>
        <authorList>
            <person name="Li Q."/>
            <person name="Liu Y."/>
        </authorList>
    </citation>
    <scope>NUCLEOTIDE SEQUENCE</scope>
    <source>
        <strain evidence="3">L72</strain>
    </source>
</reference>
<evidence type="ECO:0000256" key="1">
    <source>
        <dbReference type="ARBA" id="ARBA00022630"/>
    </source>
</evidence>
<protein>
    <recommendedName>
        <fullName evidence="2">Acyl-CoA dehydrogenase/oxidase C-terminal domain-containing protein</fullName>
    </recommendedName>
</protein>
<sequence length="99" mass="11020">MLVKVAAALTAGMAASLLDMSDHELALAAHVARSHWSDAYLWCASEYIQIQGGIGFTSEHDAHLYFRRAQASELLFGDRAYHRVGLADFLVNRKSEKRI</sequence>
<dbReference type="InterPro" id="IPR009075">
    <property type="entry name" value="AcylCo_DH/oxidase_C"/>
</dbReference>
<feature type="domain" description="Acyl-CoA dehydrogenase/oxidase C-terminal" evidence="2">
    <location>
        <begin position="6"/>
        <end position="87"/>
    </location>
</feature>
<dbReference type="EMBL" id="SPKJ01000007">
    <property type="protein sequence ID" value="MYZ46862.1"/>
    <property type="molecule type" value="Genomic_DNA"/>
</dbReference>
<name>A0A964T2R2_9HYPH</name>
<dbReference type="OrthoDB" id="2450120at2"/>
<dbReference type="Pfam" id="PF00441">
    <property type="entry name" value="Acyl-CoA_dh_1"/>
    <property type="match status" value="1"/>
</dbReference>
<dbReference type="Proteomes" id="UP000773614">
    <property type="component" value="Unassembled WGS sequence"/>
</dbReference>
<dbReference type="AlphaFoldDB" id="A0A964T2R2"/>
<dbReference type="InterPro" id="IPR036250">
    <property type="entry name" value="AcylCo_DH-like_C"/>
</dbReference>
<keyword evidence="1" id="KW-0285">Flavoprotein</keyword>
<proteinExistence type="predicted"/>
<dbReference type="Gene3D" id="1.20.140.10">
    <property type="entry name" value="Butyryl-CoA Dehydrogenase, subunit A, domain 3"/>
    <property type="match status" value="1"/>
</dbReference>
<evidence type="ECO:0000313" key="4">
    <source>
        <dbReference type="Proteomes" id="UP000773614"/>
    </source>
</evidence>
<dbReference type="SUPFAM" id="SSF47203">
    <property type="entry name" value="Acyl-CoA dehydrogenase C-terminal domain-like"/>
    <property type="match status" value="1"/>
</dbReference>
<gene>
    <name evidence="3" type="ORF">E4O86_03925</name>
</gene>
<evidence type="ECO:0000259" key="2">
    <source>
        <dbReference type="Pfam" id="PF00441"/>
    </source>
</evidence>